<dbReference type="PANTHER" id="PTHR42679">
    <property type="entry name" value="S-METHYL-5'-THIOADENOSINE PHOSPHORYLASE"/>
    <property type="match status" value="1"/>
</dbReference>
<dbReference type="Gene3D" id="3.40.50.1580">
    <property type="entry name" value="Nucleoside phosphorylase domain"/>
    <property type="match status" value="1"/>
</dbReference>
<keyword evidence="2 4" id="KW-0808">Transferase</keyword>
<dbReference type="HAMAP" id="MF_01963">
    <property type="entry name" value="MTAP"/>
    <property type="match status" value="1"/>
</dbReference>
<dbReference type="InterPro" id="IPR035994">
    <property type="entry name" value="Nucleoside_phosphorylase_sf"/>
</dbReference>
<sequence>MTQAKIGVIGGSGLYQMEGMTEVEEVRISTPFGDPSDVITLGKVAGVPMAFLPRHGRGHRLNPTEVPSRANIWALKSLGVEWVISVSAVGSLREDIAPRDLVIPDQLFDRTKSRVNSFFEGGVVVHCAFAEPFCPTLSGLLLESARELEGVTVHEGGTYVCMEGPFFSTKAESNIYRKLGMDVVGMTALPEAKLAREAELCYAVIACATDYDCWYESEESVSVDLVVANLSANVSHAQRILASVAQKIGTDRLQQACACEHALAGAIMTDPTRIPVEAKETYQLLIGRYIS</sequence>
<dbReference type="FunFam" id="3.40.50.1580:FF:000012">
    <property type="entry name" value="Probable 6-oxopurine nucleoside phosphorylase"/>
    <property type="match status" value="1"/>
</dbReference>
<dbReference type="PROSITE" id="PS01240">
    <property type="entry name" value="PNP_MTAP_2"/>
    <property type="match status" value="1"/>
</dbReference>
<dbReference type="EMBL" id="BIXY01000085">
    <property type="protein sequence ID" value="GCF10867.1"/>
    <property type="molecule type" value="Genomic_DNA"/>
</dbReference>
<gene>
    <name evidence="4 6" type="primary">mtnP</name>
    <name evidence="6" type="ORF">KDI_44310</name>
</gene>
<organism evidence="6 7">
    <name type="scientific">Dictyobacter arantiisoli</name>
    <dbReference type="NCBI Taxonomy" id="2014874"/>
    <lineage>
        <taxon>Bacteria</taxon>
        <taxon>Bacillati</taxon>
        <taxon>Chloroflexota</taxon>
        <taxon>Ktedonobacteria</taxon>
        <taxon>Ktedonobacterales</taxon>
        <taxon>Dictyobacteraceae</taxon>
        <taxon>Dictyobacter</taxon>
    </lineage>
</organism>
<feature type="binding site" evidence="4">
    <location>
        <begin position="54"/>
        <end position="55"/>
    </location>
    <ligand>
        <name>phosphate</name>
        <dbReference type="ChEBI" id="CHEBI:43474"/>
    </ligand>
</feature>
<evidence type="ECO:0000256" key="3">
    <source>
        <dbReference type="ARBA" id="ARBA00022726"/>
    </source>
</evidence>
<keyword evidence="7" id="KW-1185">Reference proteome</keyword>
<feature type="binding site" evidence="4">
    <location>
        <position position="186"/>
    </location>
    <ligand>
        <name>substrate</name>
    </ligand>
</feature>
<evidence type="ECO:0000256" key="2">
    <source>
        <dbReference type="ARBA" id="ARBA00022679"/>
    </source>
</evidence>
<dbReference type="GO" id="GO:0019509">
    <property type="term" value="P:L-methionine salvage from methylthioadenosine"/>
    <property type="evidence" value="ECO:0007669"/>
    <property type="project" value="UniProtKB-UniRule"/>
</dbReference>
<comment type="similarity">
    <text evidence="4">Belongs to the PNP/MTAP phosphorylase family. MTAP subfamily.</text>
</comment>
<dbReference type="CDD" id="cd09010">
    <property type="entry name" value="MTAP_SsMTAPII_like_MTIP"/>
    <property type="match status" value="1"/>
</dbReference>
<comment type="function">
    <text evidence="4">Catalyzes the reversible phosphorylation of S-methyl-5'-thioadenosine (MTA) to adenine and 5-methylthioribose-1-phosphate. Involved in the breakdown of MTA, a major by-product of polyamine biosynthesis. Responsible for the first step in the methionine salvage pathway after MTA has been generated from S-adenosylmethionine. Has broad substrate specificity with 6-aminopurine nucleosides as preferred substrates.</text>
</comment>
<comment type="pathway">
    <text evidence="4">Amino-acid biosynthesis; L-methionine biosynthesis via salvage pathway; S-methyl-5-thio-alpha-D-ribose 1-phosphate from S-methyl-5'-thioadenosine (phosphorylase route): step 1/1.</text>
</comment>
<dbReference type="UniPathway" id="UPA00904">
    <property type="reaction ID" value="UER00873"/>
</dbReference>
<dbReference type="InterPro" id="IPR018099">
    <property type="entry name" value="Purine_phosphorylase-2_CS"/>
</dbReference>
<protein>
    <recommendedName>
        <fullName evidence="4">S-methyl-5'-thioadenosine phosphorylase</fullName>
        <ecNumber evidence="4">2.4.2.28</ecNumber>
    </recommendedName>
    <alternativeName>
        <fullName evidence="4">5'-methylthioadenosine phosphorylase</fullName>
        <shortName evidence="4">MTA phosphorylase</shortName>
        <shortName evidence="4">MTAP</shortName>
    </alternativeName>
</protein>
<feature type="binding site" evidence="4">
    <location>
        <position position="12"/>
    </location>
    <ligand>
        <name>phosphate</name>
        <dbReference type="ChEBI" id="CHEBI:43474"/>
    </ligand>
</feature>
<comment type="caution">
    <text evidence="6">The sequence shown here is derived from an EMBL/GenBank/DDBJ whole genome shotgun (WGS) entry which is preliminary data.</text>
</comment>
<dbReference type="EC" id="2.4.2.28" evidence="4"/>
<dbReference type="GO" id="GO:0005829">
    <property type="term" value="C:cytosol"/>
    <property type="evidence" value="ECO:0007669"/>
    <property type="project" value="TreeGrafter"/>
</dbReference>
<feature type="binding site" evidence="4">
    <location>
        <begin position="87"/>
        <end position="88"/>
    </location>
    <ligand>
        <name>phosphate</name>
        <dbReference type="ChEBI" id="CHEBI:43474"/>
    </ligand>
</feature>
<comment type="catalytic activity">
    <reaction evidence="4">
        <text>S-methyl-5'-thioadenosine + phosphate = 5-(methylsulfanyl)-alpha-D-ribose 1-phosphate + adenine</text>
        <dbReference type="Rhea" id="RHEA:11852"/>
        <dbReference type="ChEBI" id="CHEBI:16708"/>
        <dbReference type="ChEBI" id="CHEBI:17509"/>
        <dbReference type="ChEBI" id="CHEBI:43474"/>
        <dbReference type="ChEBI" id="CHEBI:58533"/>
        <dbReference type="EC" id="2.4.2.28"/>
    </reaction>
</comment>
<dbReference type="SUPFAM" id="SSF53167">
    <property type="entry name" value="Purine and uridine phosphorylases"/>
    <property type="match status" value="1"/>
</dbReference>
<dbReference type="InterPro" id="IPR000845">
    <property type="entry name" value="Nucleoside_phosphorylase_d"/>
</dbReference>
<dbReference type="OrthoDB" id="1523230at2"/>
<evidence type="ECO:0000313" key="7">
    <source>
        <dbReference type="Proteomes" id="UP000322530"/>
    </source>
</evidence>
<proteinExistence type="inferred from homology"/>
<feature type="site" description="Important for substrate specificity" evidence="4">
    <location>
        <position position="223"/>
    </location>
</feature>
<dbReference type="GO" id="GO:0006166">
    <property type="term" value="P:purine ribonucleoside salvage"/>
    <property type="evidence" value="ECO:0007669"/>
    <property type="project" value="UniProtKB-KW"/>
</dbReference>
<evidence type="ECO:0000313" key="6">
    <source>
        <dbReference type="EMBL" id="GCF10867.1"/>
    </source>
</evidence>
<evidence type="ECO:0000259" key="5">
    <source>
        <dbReference type="Pfam" id="PF01048"/>
    </source>
</evidence>
<keyword evidence="3 4" id="KW-0660">Purine salvage</keyword>
<dbReference type="GO" id="GO:0017061">
    <property type="term" value="F:S-methyl-5-thioadenosine phosphorylase activity"/>
    <property type="evidence" value="ECO:0007669"/>
    <property type="project" value="UniProtKB-UniRule"/>
</dbReference>
<dbReference type="PANTHER" id="PTHR42679:SF2">
    <property type="entry name" value="S-METHYL-5'-THIOADENOSINE PHOSPHORYLASE"/>
    <property type="match status" value="1"/>
</dbReference>
<feature type="site" description="Important for substrate specificity" evidence="4">
    <location>
        <position position="168"/>
    </location>
</feature>
<dbReference type="NCBIfam" id="TIGR01694">
    <property type="entry name" value="MTAP"/>
    <property type="match status" value="1"/>
</dbReference>
<feature type="binding site" evidence="4">
    <location>
        <begin position="210"/>
        <end position="212"/>
    </location>
    <ligand>
        <name>substrate</name>
    </ligand>
</feature>
<feature type="domain" description="Nucleoside phosphorylase" evidence="5">
    <location>
        <begin position="5"/>
        <end position="244"/>
    </location>
</feature>
<reference evidence="6 7" key="1">
    <citation type="submission" date="2019-01" db="EMBL/GenBank/DDBJ databases">
        <title>Draft genome sequence of Dictyobacter sp. Uno17.</title>
        <authorList>
            <person name="Wang C.M."/>
            <person name="Zheng Y."/>
            <person name="Sakai Y."/>
            <person name="Abe K."/>
            <person name="Yokota A."/>
            <person name="Yabe S."/>
        </authorList>
    </citation>
    <scope>NUCLEOTIDE SEQUENCE [LARGE SCALE GENOMIC DNA]</scope>
    <source>
        <strain evidence="6 7">Uno17</strain>
    </source>
</reference>
<keyword evidence="1 4" id="KW-0328">Glycosyltransferase</keyword>
<comment type="subunit">
    <text evidence="4">Homohexamer. Dimer of a homotrimer.</text>
</comment>
<evidence type="ECO:0000256" key="1">
    <source>
        <dbReference type="ARBA" id="ARBA00022676"/>
    </source>
</evidence>
<dbReference type="Pfam" id="PF01048">
    <property type="entry name" value="PNP_UDP_1"/>
    <property type="match status" value="1"/>
</dbReference>
<accession>A0A5A5THM8</accession>
<dbReference type="InterPro" id="IPR010044">
    <property type="entry name" value="MTAP"/>
</dbReference>
<dbReference type="Proteomes" id="UP000322530">
    <property type="component" value="Unassembled WGS sequence"/>
</dbReference>
<evidence type="ECO:0000256" key="4">
    <source>
        <dbReference type="HAMAP-Rule" id="MF_01963"/>
    </source>
</evidence>
<dbReference type="RefSeq" id="WP_149403728.1">
    <property type="nucleotide sequence ID" value="NZ_BIXY01000085.1"/>
</dbReference>
<feature type="binding site" evidence="4">
    <location>
        <position position="187"/>
    </location>
    <ligand>
        <name>phosphate</name>
        <dbReference type="ChEBI" id="CHEBI:43474"/>
    </ligand>
</feature>
<name>A0A5A5THM8_9CHLR</name>
<dbReference type="AlphaFoldDB" id="A0A5A5THM8"/>